<proteinExistence type="predicted"/>
<organism evidence="1 2">
    <name type="scientific">Paramecium primaurelia</name>
    <dbReference type="NCBI Taxonomy" id="5886"/>
    <lineage>
        <taxon>Eukaryota</taxon>
        <taxon>Sar</taxon>
        <taxon>Alveolata</taxon>
        <taxon>Ciliophora</taxon>
        <taxon>Intramacronucleata</taxon>
        <taxon>Oligohymenophorea</taxon>
        <taxon>Peniculida</taxon>
        <taxon>Parameciidae</taxon>
        <taxon>Paramecium</taxon>
    </lineage>
</organism>
<evidence type="ECO:0000313" key="2">
    <source>
        <dbReference type="Proteomes" id="UP000688137"/>
    </source>
</evidence>
<accession>A0A8S1PRT5</accession>
<evidence type="ECO:0000313" key="1">
    <source>
        <dbReference type="EMBL" id="CAD8105353.1"/>
    </source>
</evidence>
<dbReference type="EMBL" id="CAJJDM010000130">
    <property type="protein sequence ID" value="CAD8105353.1"/>
    <property type="molecule type" value="Genomic_DNA"/>
</dbReference>
<name>A0A8S1PRT5_PARPR</name>
<reference evidence="1" key="1">
    <citation type="submission" date="2021-01" db="EMBL/GenBank/DDBJ databases">
        <authorList>
            <consortium name="Genoscope - CEA"/>
            <person name="William W."/>
        </authorList>
    </citation>
    <scope>NUCLEOTIDE SEQUENCE</scope>
</reference>
<dbReference type="AlphaFoldDB" id="A0A8S1PRT5"/>
<comment type="caution">
    <text evidence="1">The sequence shown here is derived from an EMBL/GenBank/DDBJ whole genome shotgun (WGS) entry which is preliminary data.</text>
</comment>
<keyword evidence="2" id="KW-1185">Reference proteome</keyword>
<gene>
    <name evidence="1" type="ORF">PPRIM_AZ9-3.1.T1270029</name>
</gene>
<protein>
    <submittedName>
        <fullName evidence="1">Uncharacterized protein</fullName>
    </submittedName>
</protein>
<sequence length="86" mass="10409">MYVNQEKNQNGMIELFNFKDVSNLKCQYLVLTIQNQNKLNQLKIVYLNKHQKNKFLIQQIFVNKLCKKCLIMLQLVVIKNQYHHKQ</sequence>
<dbReference type="Proteomes" id="UP000688137">
    <property type="component" value="Unassembled WGS sequence"/>
</dbReference>